<evidence type="ECO:0000256" key="1">
    <source>
        <dbReference type="SAM" id="SignalP"/>
    </source>
</evidence>
<feature type="chain" id="PRO_5012154089" evidence="1">
    <location>
        <begin position="24"/>
        <end position="357"/>
    </location>
</feature>
<gene>
    <name evidence="2" type="ORF">SAMN06297358_2558</name>
</gene>
<dbReference type="EMBL" id="OCMT01000003">
    <property type="protein sequence ID" value="SOD17507.1"/>
    <property type="molecule type" value="Genomic_DNA"/>
</dbReference>
<accession>A0A286A6J4</accession>
<dbReference type="PANTHER" id="PTHR31270:SF1">
    <property type="entry name" value="GLUTAMINYL-PEPTIDE CYCLOTRANSFERASE"/>
    <property type="match status" value="1"/>
</dbReference>
<dbReference type="Proteomes" id="UP000219281">
    <property type="component" value="Unassembled WGS sequence"/>
</dbReference>
<dbReference type="SUPFAM" id="SSF50969">
    <property type="entry name" value="YVTN repeat-like/Quinoprotein amine dehydrogenase"/>
    <property type="match status" value="1"/>
</dbReference>
<dbReference type="InterPro" id="IPR015943">
    <property type="entry name" value="WD40/YVTN_repeat-like_dom_sf"/>
</dbReference>
<keyword evidence="2" id="KW-0808">Transferase</keyword>
<name>A0A286A6J4_9SPHI</name>
<sequence>MHFGLMRRIITVLFLSTTLFQFACSDKVGNYITFKNPLQGESFNSGKPVKIELDIPEKTEIETISYLVDGKQFAEKPNKEFVTLDTQNLPLGYRLLTAIVKSGDKVDTITNNIILTTDKKPVKLKYTLVNTFPHDTSSYTQGLSFVDGKLLESTGRKGLSQLKYVDVRTGKAIKSAQIKPEYFGEGSVNVGNQIIVLTWQENVGLVYDANTLEEKSTFPYQASREGWGLTYDGKQLLRSDGSNKIWFMNAETFKEEGFIEVYDHKGAVERLNELEYIDGKLYANVYGANKIVIIDPKTGIVEAEVDLTKLVPKNYFKDDYEIGNNVLNGIAYDAADKRLFVTGKKWPNLFEITLSEK</sequence>
<dbReference type="OrthoDB" id="9783700at2"/>
<dbReference type="Pfam" id="PF05096">
    <property type="entry name" value="Glu_cyclase_2"/>
    <property type="match status" value="1"/>
</dbReference>
<keyword evidence="3" id="KW-1185">Reference proteome</keyword>
<reference evidence="3" key="1">
    <citation type="submission" date="2017-09" db="EMBL/GenBank/DDBJ databases">
        <authorList>
            <person name="Varghese N."/>
            <person name="Submissions S."/>
        </authorList>
    </citation>
    <scope>NUCLEOTIDE SEQUENCE [LARGE SCALE GENOMIC DNA]</scope>
    <source>
        <strain evidence="3">CGMCC 1.12803</strain>
    </source>
</reference>
<evidence type="ECO:0000313" key="3">
    <source>
        <dbReference type="Proteomes" id="UP000219281"/>
    </source>
</evidence>
<keyword evidence="1" id="KW-0732">Signal</keyword>
<organism evidence="2 3">
    <name type="scientific">Pedobacter xixiisoli</name>
    <dbReference type="NCBI Taxonomy" id="1476464"/>
    <lineage>
        <taxon>Bacteria</taxon>
        <taxon>Pseudomonadati</taxon>
        <taxon>Bacteroidota</taxon>
        <taxon>Sphingobacteriia</taxon>
        <taxon>Sphingobacteriales</taxon>
        <taxon>Sphingobacteriaceae</taxon>
        <taxon>Pedobacter</taxon>
    </lineage>
</organism>
<protein>
    <submittedName>
        <fullName evidence="2">Glutamine cyclotransferase</fullName>
    </submittedName>
</protein>
<dbReference type="AlphaFoldDB" id="A0A286A6J4"/>
<feature type="signal peptide" evidence="1">
    <location>
        <begin position="1"/>
        <end position="23"/>
    </location>
</feature>
<dbReference type="PANTHER" id="PTHR31270">
    <property type="entry name" value="GLUTAMINYL-PEPTIDE CYCLOTRANSFERASE"/>
    <property type="match status" value="1"/>
</dbReference>
<dbReference type="InterPro" id="IPR011044">
    <property type="entry name" value="Quino_amine_DH_bsu"/>
</dbReference>
<proteinExistence type="predicted"/>
<dbReference type="GO" id="GO:0016603">
    <property type="term" value="F:glutaminyl-peptide cyclotransferase activity"/>
    <property type="evidence" value="ECO:0007669"/>
    <property type="project" value="InterPro"/>
</dbReference>
<dbReference type="InterPro" id="IPR007788">
    <property type="entry name" value="QCT"/>
</dbReference>
<evidence type="ECO:0000313" key="2">
    <source>
        <dbReference type="EMBL" id="SOD17507.1"/>
    </source>
</evidence>
<dbReference type="Gene3D" id="2.130.10.10">
    <property type="entry name" value="YVTN repeat-like/Quinoprotein amine dehydrogenase"/>
    <property type="match status" value="1"/>
</dbReference>